<evidence type="ECO:0000313" key="2">
    <source>
        <dbReference type="EMBL" id="GJC83454.1"/>
    </source>
</evidence>
<evidence type="ECO:0000313" key="3">
    <source>
        <dbReference type="Proteomes" id="UP001055172"/>
    </source>
</evidence>
<reference evidence="2 3" key="1">
    <citation type="submission" date="2021-07" db="EMBL/GenBank/DDBJ databases">
        <title>Genome data of Colletotrichum spaethianum.</title>
        <authorList>
            <person name="Utami Y.D."/>
            <person name="Hiruma K."/>
        </authorList>
    </citation>
    <scope>NUCLEOTIDE SEQUENCE [LARGE SCALE GENOMIC DNA]</scope>
    <source>
        <strain evidence="2 3">MAFF 242679</strain>
    </source>
</reference>
<dbReference type="InterPro" id="IPR002821">
    <property type="entry name" value="Hydantoinase_A"/>
</dbReference>
<gene>
    <name evidence="2" type="ORF">ColLi_06292</name>
</gene>
<feature type="domain" description="Hydantoinase A/oxoprolinase" evidence="1">
    <location>
        <begin position="18"/>
        <end position="118"/>
    </location>
</feature>
<dbReference type="Pfam" id="PF01968">
    <property type="entry name" value="Hydantoinase_A"/>
    <property type="match status" value="1"/>
</dbReference>
<name>A0AA37LSP6_9PEZI</name>
<protein>
    <recommendedName>
        <fullName evidence="1">Hydantoinase A/oxoprolinase domain-containing protein</fullName>
    </recommendedName>
</protein>
<dbReference type="Proteomes" id="UP001055172">
    <property type="component" value="Unassembled WGS sequence"/>
</dbReference>
<sequence length="186" mass="19639">MASNLPIRTFYSKSTNSMRGAAFEVRDQLDEIVIVDIGGTTTDIRLLQISSFSRQDLAYNEFASVYIGLFCPDVKISGVGGGHIVRKGTEKLTVGPDNVGGRVKTETVVFGGSSVTATYFTVLAYQSVSIGGATLVQGAINASGLAQFTAIVRQKIENVVDAIKTSPNCIPALLVVGVAPSPRHTN</sequence>
<accession>A0AA37LSP6</accession>
<organism evidence="2 3">
    <name type="scientific">Colletotrichum liriopes</name>
    <dbReference type="NCBI Taxonomy" id="708192"/>
    <lineage>
        <taxon>Eukaryota</taxon>
        <taxon>Fungi</taxon>
        <taxon>Dikarya</taxon>
        <taxon>Ascomycota</taxon>
        <taxon>Pezizomycotina</taxon>
        <taxon>Sordariomycetes</taxon>
        <taxon>Hypocreomycetidae</taxon>
        <taxon>Glomerellales</taxon>
        <taxon>Glomerellaceae</taxon>
        <taxon>Colletotrichum</taxon>
        <taxon>Colletotrichum spaethianum species complex</taxon>
    </lineage>
</organism>
<dbReference type="PANTHER" id="PTHR11365:SF10">
    <property type="entry name" value="HYDANTOINASE_OXOPROLINASE"/>
    <property type="match status" value="1"/>
</dbReference>
<dbReference type="InterPro" id="IPR045079">
    <property type="entry name" value="Oxoprolinase-like"/>
</dbReference>
<proteinExistence type="predicted"/>
<comment type="caution">
    <text evidence="2">The sequence shown here is derived from an EMBL/GenBank/DDBJ whole genome shotgun (WGS) entry which is preliminary data.</text>
</comment>
<dbReference type="AlphaFoldDB" id="A0AA37LSP6"/>
<evidence type="ECO:0000259" key="1">
    <source>
        <dbReference type="Pfam" id="PF01968"/>
    </source>
</evidence>
<keyword evidence="3" id="KW-1185">Reference proteome</keyword>
<dbReference type="PANTHER" id="PTHR11365">
    <property type="entry name" value="5-OXOPROLINASE RELATED"/>
    <property type="match status" value="1"/>
</dbReference>
<dbReference type="EMBL" id="BPPX01000012">
    <property type="protein sequence ID" value="GJC83454.1"/>
    <property type="molecule type" value="Genomic_DNA"/>
</dbReference>
<dbReference type="SUPFAM" id="SSF53067">
    <property type="entry name" value="Actin-like ATPase domain"/>
    <property type="match status" value="1"/>
</dbReference>
<dbReference type="GO" id="GO:0016787">
    <property type="term" value="F:hydrolase activity"/>
    <property type="evidence" value="ECO:0007669"/>
    <property type="project" value="InterPro"/>
</dbReference>
<dbReference type="InterPro" id="IPR043129">
    <property type="entry name" value="ATPase_NBD"/>
</dbReference>